<comment type="similarity">
    <text evidence="2 11">Belongs to the ENDOU family.</text>
</comment>
<keyword evidence="4 11" id="KW-0540">Nuclease</keyword>
<evidence type="ECO:0000256" key="11">
    <source>
        <dbReference type="RuleBase" id="RU367085"/>
    </source>
</evidence>
<feature type="domain" description="EndoU" evidence="12">
    <location>
        <begin position="25"/>
        <end position="290"/>
    </location>
</feature>
<dbReference type="SUPFAM" id="SSF142877">
    <property type="entry name" value="EndoU-like"/>
    <property type="match status" value="1"/>
</dbReference>
<comment type="subunit">
    <text evidence="3 11">Monomer.</text>
</comment>
<keyword evidence="14" id="KW-1185">Reference proteome</keyword>
<dbReference type="GO" id="GO:0003723">
    <property type="term" value="F:RNA binding"/>
    <property type="evidence" value="ECO:0007669"/>
    <property type="project" value="UniProtKB-UniRule"/>
</dbReference>
<evidence type="ECO:0000256" key="1">
    <source>
        <dbReference type="ARBA" id="ARBA00001936"/>
    </source>
</evidence>
<dbReference type="OrthoDB" id="430326at2759"/>
<dbReference type="GO" id="GO:0016787">
    <property type="term" value="F:hydrolase activity"/>
    <property type="evidence" value="ECO:0007669"/>
    <property type="project" value="UniProtKB-KW"/>
</dbReference>
<comment type="cofactor">
    <cofactor evidence="1 11">
        <name>Mn(2+)</name>
        <dbReference type="ChEBI" id="CHEBI:29035"/>
    </cofactor>
</comment>
<keyword evidence="6 11" id="KW-0255">Endonuclease</keyword>
<dbReference type="PANTHER" id="PTHR12439">
    <property type="entry name" value="PLACENTAL PROTEIN 11-RELATED"/>
    <property type="match status" value="1"/>
</dbReference>
<evidence type="ECO:0000256" key="3">
    <source>
        <dbReference type="ARBA" id="ARBA00011245"/>
    </source>
</evidence>
<evidence type="ECO:0000256" key="9">
    <source>
        <dbReference type="ARBA" id="ARBA00023211"/>
    </source>
</evidence>
<dbReference type="PROSITE" id="PS51959">
    <property type="entry name" value="ENDOU"/>
    <property type="match status" value="1"/>
</dbReference>
<evidence type="ECO:0000256" key="5">
    <source>
        <dbReference type="ARBA" id="ARBA00022723"/>
    </source>
</evidence>
<dbReference type="CDD" id="cd21159">
    <property type="entry name" value="XendoU"/>
    <property type="match status" value="1"/>
</dbReference>
<keyword evidence="8 11" id="KW-0694">RNA-binding</keyword>
<gene>
    <name evidence="13" type="ORF">NEZAVI_LOCUS4782</name>
</gene>
<evidence type="ECO:0000313" key="13">
    <source>
        <dbReference type="EMBL" id="CAH1394251.1"/>
    </source>
</evidence>
<name>A0A9P0EHN9_NEZVI</name>
<dbReference type="EMBL" id="OV725078">
    <property type="protein sequence ID" value="CAH1394251.1"/>
    <property type="molecule type" value="Genomic_DNA"/>
</dbReference>
<evidence type="ECO:0000256" key="6">
    <source>
        <dbReference type="ARBA" id="ARBA00022759"/>
    </source>
</evidence>
<dbReference type="InterPro" id="IPR039787">
    <property type="entry name" value="ENDOU"/>
</dbReference>
<accession>A0A9P0EHN9</accession>
<evidence type="ECO:0000256" key="8">
    <source>
        <dbReference type="ARBA" id="ARBA00022884"/>
    </source>
</evidence>
<organism evidence="13 14">
    <name type="scientific">Nezara viridula</name>
    <name type="common">Southern green stink bug</name>
    <name type="synonym">Cimex viridulus</name>
    <dbReference type="NCBI Taxonomy" id="85310"/>
    <lineage>
        <taxon>Eukaryota</taxon>
        <taxon>Metazoa</taxon>
        <taxon>Ecdysozoa</taxon>
        <taxon>Arthropoda</taxon>
        <taxon>Hexapoda</taxon>
        <taxon>Insecta</taxon>
        <taxon>Pterygota</taxon>
        <taxon>Neoptera</taxon>
        <taxon>Paraneoptera</taxon>
        <taxon>Hemiptera</taxon>
        <taxon>Heteroptera</taxon>
        <taxon>Panheteroptera</taxon>
        <taxon>Pentatomomorpha</taxon>
        <taxon>Pentatomoidea</taxon>
        <taxon>Pentatomidae</taxon>
        <taxon>Pentatominae</taxon>
        <taxon>Nezara</taxon>
    </lineage>
</organism>
<evidence type="ECO:0000313" key="14">
    <source>
        <dbReference type="Proteomes" id="UP001152798"/>
    </source>
</evidence>
<dbReference type="AlphaFoldDB" id="A0A9P0EHN9"/>
<dbReference type="GO" id="GO:0004521">
    <property type="term" value="F:RNA endonuclease activity"/>
    <property type="evidence" value="ECO:0007669"/>
    <property type="project" value="UniProtKB-UniRule"/>
</dbReference>
<dbReference type="PANTHER" id="PTHR12439:SF42">
    <property type="entry name" value="ENDORIBONUCLEASE-RELATED"/>
    <property type="match status" value="1"/>
</dbReference>
<evidence type="ECO:0000256" key="10">
    <source>
        <dbReference type="ARBA" id="ARBA00023239"/>
    </source>
</evidence>
<keyword evidence="7 11" id="KW-0378">Hydrolase</keyword>
<keyword evidence="5 11" id="KW-0479">Metal-binding</keyword>
<keyword evidence="9 11" id="KW-0464">Manganese</keyword>
<reference evidence="13" key="1">
    <citation type="submission" date="2022-01" db="EMBL/GenBank/DDBJ databases">
        <authorList>
            <person name="King R."/>
        </authorList>
    </citation>
    <scope>NUCLEOTIDE SEQUENCE</scope>
</reference>
<sequence length="290" mass="33217">MMDFITTFSLLFMYLFTSTCCVHVPDSSLKSFSEKLLLSDTNNVGQLINVDVQNRLSYGVTDDLAPKNLLSLQKEIFSVPTVSKLMKLYDNYDLNAFNNEIITTEEKREEEALLEAFLNTTVMTETKNFLQSNNLISKNDNAFKKMLADLWFTPYSRGKKKVGSSAFEHIFLAELKNNDLVGLHNWLYFSHEENRGNLNYLGWVKKLFFPNKRGTGVLKLKYSWGKSVKHAGTIFIGTSPEFEMSLYTVCFLARPNDKCHITLDGKQLHIQTYPFVYQGKTLISSAYPVI</sequence>
<feature type="signal peptide" evidence="11">
    <location>
        <begin position="1"/>
        <end position="21"/>
    </location>
</feature>
<feature type="chain" id="PRO_5040548282" description="EndoU domain-containing protein" evidence="11">
    <location>
        <begin position="22"/>
        <end position="290"/>
    </location>
</feature>
<evidence type="ECO:0000256" key="4">
    <source>
        <dbReference type="ARBA" id="ARBA00022722"/>
    </source>
</evidence>
<evidence type="ECO:0000256" key="2">
    <source>
        <dbReference type="ARBA" id="ARBA00010168"/>
    </source>
</evidence>
<dbReference type="InterPro" id="IPR018998">
    <property type="entry name" value="EndoU_C"/>
</dbReference>
<dbReference type="GO" id="GO:0016829">
    <property type="term" value="F:lyase activity"/>
    <property type="evidence" value="ECO:0007669"/>
    <property type="project" value="UniProtKB-KW"/>
</dbReference>
<protein>
    <recommendedName>
        <fullName evidence="12">EndoU domain-containing protein</fullName>
    </recommendedName>
</protein>
<keyword evidence="10" id="KW-0456">Lyase</keyword>
<dbReference type="InterPro" id="IPR037227">
    <property type="entry name" value="EndoU-like"/>
</dbReference>
<dbReference type="Pfam" id="PF09412">
    <property type="entry name" value="XendoU"/>
    <property type="match status" value="1"/>
</dbReference>
<evidence type="ECO:0000256" key="7">
    <source>
        <dbReference type="ARBA" id="ARBA00022801"/>
    </source>
</evidence>
<evidence type="ECO:0000259" key="12">
    <source>
        <dbReference type="PROSITE" id="PS51959"/>
    </source>
</evidence>
<keyword evidence="11" id="KW-0732">Signal</keyword>
<dbReference type="GO" id="GO:0046872">
    <property type="term" value="F:metal ion binding"/>
    <property type="evidence" value="ECO:0007669"/>
    <property type="project" value="UniProtKB-UniRule"/>
</dbReference>
<proteinExistence type="inferred from homology"/>
<dbReference type="Proteomes" id="UP001152798">
    <property type="component" value="Chromosome 2"/>
</dbReference>